<dbReference type="Gene3D" id="3.40.50.620">
    <property type="entry name" value="HUPs"/>
    <property type="match status" value="1"/>
</dbReference>
<dbReference type="PANTHER" id="PTHR46268:SF15">
    <property type="entry name" value="UNIVERSAL STRESS PROTEIN HP_0031"/>
    <property type="match status" value="1"/>
</dbReference>
<feature type="domain" description="UspA" evidence="3">
    <location>
        <begin position="1"/>
        <end position="148"/>
    </location>
</feature>
<dbReference type="SUPFAM" id="SSF52402">
    <property type="entry name" value="Adenine nucleotide alpha hydrolases-like"/>
    <property type="match status" value="1"/>
</dbReference>
<evidence type="ECO:0000313" key="4">
    <source>
        <dbReference type="EMBL" id="RWY37387.1"/>
    </source>
</evidence>
<comment type="subcellular location">
    <subcellularLocation>
        <location evidence="2">Cytoplasm</location>
    </subcellularLocation>
</comment>
<dbReference type="InterPro" id="IPR006016">
    <property type="entry name" value="UspA"/>
</dbReference>
<protein>
    <recommendedName>
        <fullName evidence="2">Universal stress protein</fullName>
    </recommendedName>
</protein>
<keyword evidence="5" id="KW-1185">Reference proteome</keyword>
<dbReference type="PRINTS" id="PR01438">
    <property type="entry name" value="UNVRSLSTRESS"/>
</dbReference>
<dbReference type="Proteomes" id="UP000287168">
    <property type="component" value="Unassembled WGS sequence"/>
</dbReference>
<evidence type="ECO:0000256" key="1">
    <source>
        <dbReference type="ARBA" id="ARBA00008791"/>
    </source>
</evidence>
<accession>A0A451GH60</accession>
<dbReference type="InterPro" id="IPR006015">
    <property type="entry name" value="Universal_stress_UspA"/>
</dbReference>
<dbReference type="PIRSF" id="PIRSF006276">
    <property type="entry name" value="UspA"/>
    <property type="match status" value="1"/>
</dbReference>
<gene>
    <name evidence="4" type="ORF">EP867_17080</name>
</gene>
<evidence type="ECO:0000259" key="3">
    <source>
        <dbReference type="Pfam" id="PF00582"/>
    </source>
</evidence>
<dbReference type="AlphaFoldDB" id="A0A451GH60"/>
<dbReference type="InterPro" id="IPR014729">
    <property type="entry name" value="Rossmann-like_a/b/a_fold"/>
</dbReference>
<dbReference type="Pfam" id="PF00582">
    <property type="entry name" value="Usp"/>
    <property type="match status" value="1"/>
</dbReference>
<dbReference type="GO" id="GO:0005737">
    <property type="term" value="C:cytoplasm"/>
    <property type="evidence" value="ECO:0007669"/>
    <property type="project" value="UniProtKB-SubCell"/>
</dbReference>
<keyword evidence="2" id="KW-0963">Cytoplasm</keyword>
<name>A0A451GH60_9RHOB</name>
<comment type="similarity">
    <text evidence="1 2">Belongs to the universal stress protein A family.</text>
</comment>
<sequence>MYHHILITTDGSELARQGVDHGLALAAAVGAQVTLLTVTPPYPIITGMMGEGAYTPARVLEDYDTAQREQAETVLKAAKASASADLTLRTQHISNAQPADAIIGAAKEFGCDLICMASHGRRGIRRILLGSQASQVVSQSPVPVLIVR</sequence>
<proteinExistence type="inferred from homology"/>
<dbReference type="EMBL" id="SBLC01000046">
    <property type="protein sequence ID" value="RWY37387.1"/>
    <property type="molecule type" value="Genomic_DNA"/>
</dbReference>
<organism evidence="4 5">
    <name type="scientific">Falsigemmobacter intermedius</name>
    <dbReference type="NCBI Taxonomy" id="1553448"/>
    <lineage>
        <taxon>Bacteria</taxon>
        <taxon>Pseudomonadati</taxon>
        <taxon>Pseudomonadota</taxon>
        <taxon>Alphaproteobacteria</taxon>
        <taxon>Rhodobacterales</taxon>
        <taxon>Paracoccaceae</taxon>
        <taxon>Falsigemmobacter</taxon>
    </lineage>
</organism>
<dbReference type="PANTHER" id="PTHR46268">
    <property type="entry name" value="STRESS RESPONSE PROTEIN NHAX"/>
    <property type="match status" value="1"/>
</dbReference>
<evidence type="ECO:0000313" key="5">
    <source>
        <dbReference type="Proteomes" id="UP000287168"/>
    </source>
</evidence>
<dbReference type="RefSeq" id="WP_128490675.1">
    <property type="nucleotide sequence ID" value="NZ_JBHRVN010000006.1"/>
</dbReference>
<dbReference type="CDD" id="cd00293">
    <property type="entry name" value="USP-like"/>
    <property type="match status" value="1"/>
</dbReference>
<comment type="caution">
    <text evidence="4">The sequence shown here is derived from an EMBL/GenBank/DDBJ whole genome shotgun (WGS) entry which is preliminary data.</text>
</comment>
<dbReference type="OrthoDB" id="5564966at2"/>
<evidence type="ECO:0000256" key="2">
    <source>
        <dbReference type="PIRNR" id="PIRNR006276"/>
    </source>
</evidence>
<reference evidence="4 5" key="1">
    <citation type="journal article" date="2015" name="Int. J. Syst. Evol. Microbiol.">
        <title>Gemmobacter intermedius sp. nov., isolated from a white stork (Ciconia ciconia).</title>
        <authorList>
            <person name="Kampfer P."/>
            <person name="Jerzak L."/>
            <person name="Wilharm G."/>
            <person name="Golke J."/>
            <person name="Busse H.J."/>
            <person name="Glaeser S.P."/>
        </authorList>
    </citation>
    <scope>NUCLEOTIDE SEQUENCE [LARGE SCALE GENOMIC DNA]</scope>
    <source>
        <strain evidence="4 5">119/4</strain>
    </source>
</reference>